<proteinExistence type="predicted"/>
<reference evidence="3 4" key="1">
    <citation type="submission" date="2016-07" db="EMBL/GenBank/DDBJ databases">
        <title>Characterization of isolates of Eisenbergiella tayi derived from blood cultures, using whole genome sequencing.</title>
        <authorList>
            <person name="Burdz T."/>
            <person name="Wiebe D."/>
            <person name="Huynh C."/>
            <person name="Bernard K."/>
        </authorList>
    </citation>
    <scope>NUCLEOTIDE SEQUENCE [LARGE SCALE GENOMIC DNA]</scope>
    <source>
        <strain evidence="3 4">NML 110608</strain>
    </source>
</reference>
<gene>
    <name evidence="3" type="ORF">BEI61_01749</name>
</gene>
<dbReference type="EMBL" id="MCGH01000002">
    <property type="protein sequence ID" value="ODM05860.1"/>
    <property type="molecule type" value="Genomic_DNA"/>
</dbReference>
<comment type="caution">
    <text evidence="3">The sequence shown here is derived from an EMBL/GenBank/DDBJ whole genome shotgun (WGS) entry which is preliminary data.</text>
</comment>
<evidence type="ECO:0000256" key="1">
    <source>
        <dbReference type="SAM" id="MobiDB-lite"/>
    </source>
</evidence>
<dbReference type="RefSeq" id="WP_141703166.1">
    <property type="nucleotide sequence ID" value="NZ_MCGH01000002.1"/>
</dbReference>
<sequence>MKRELLLLCMLLLFAFASGCGSQDAPAAASAPETAESMTVETPEAPVSASVTGDETISSEKSPEAEADDSQPETASQDTKDTDSLFSDADLEGFITEFTDDGFRVSVVTKTYDQDSGLIEVSSGEEEASVVCQQNTLYQRLEMDRSTETRNSLKNISQSDLSKDDNLLIFGSQQNGVWQAEKVIAVVWK</sequence>
<evidence type="ECO:0000313" key="4">
    <source>
        <dbReference type="Proteomes" id="UP000094067"/>
    </source>
</evidence>
<accession>A0A1E3AAR8</accession>
<feature type="compositionally biased region" description="Polar residues" evidence="1">
    <location>
        <begin position="49"/>
        <end position="60"/>
    </location>
</feature>
<evidence type="ECO:0008006" key="5">
    <source>
        <dbReference type="Google" id="ProtNLM"/>
    </source>
</evidence>
<evidence type="ECO:0000256" key="2">
    <source>
        <dbReference type="SAM" id="SignalP"/>
    </source>
</evidence>
<name>A0A1E3AAR8_9FIRM</name>
<feature type="compositionally biased region" description="Low complexity" evidence="1">
    <location>
        <begin position="25"/>
        <end position="39"/>
    </location>
</feature>
<dbReference type="AlphaFoldDB" id="A0A1E3AAR8"/>
<feature type="region of interest" description="Disordered" evidence="1">
    <location>
        <begin position="24"/>
        <end position="84"/>
    </location>
</feature>
<protein>
    <recommendedName>
        <fullName evidence="5">Lipoprotein</fullName>
    </recommendedName>
</protein>
<evidence type="ECO:0000313" key="3">
    <source>
        <dbReference type="EMBL" id="ODM05860.1"/>
    </source>
</evidence>
<feature type="signal peptide" evidence="2">
    <location>
        <begin position="1"/>
        <end position="17"/>
    </location>
</feature>
<organism evidence="3 4">
    <name type="scientific">Eisenbergiella tayi</name>
    <dbReference type="NCBI Taxonomy" id="1432052"/>
    <lineage>
        <taxon>Bacteria</taxon>
        <taxon>Bacillati</taxon>
        <taxon>Bacillota</taxon>
        <taxon>Clostridia</taxon>
        <taxon>Lachnospirales</taxon>
        <taxon>Lachnospiraceae</taxon>
        <taxon>Eisenbergiella</taxon>
    </lineage>
</organism>
<dbReference type="PROSITE" id="PS51257">
    <property type="entry name" value="PROKAR_LIPOPROTEIN"/>
    <property type="match status" value="1"/>
</dbReference>
<keyword evidence="2" id="KW-0732">Signal</keyword>
<dbReference type="Proteomes" id="UP000094067">
    <property type="component" value="Unassembled WGS sequence"/>
</dbReference>
<feature type="chain" id="PRO_5039361208" description="Lipoprotein" evidence="2">
    <location>
        <begin position="18"/>
        <end position="189"/>
    </location>
</feature>